<dbReference type="Proteomes" id="UP000321891">
    <property type="component" value="Unassembled WGS sequence"/>
</dbReference>
<protein>
    <submittedName>
        <fullName evidence="2">Uncharacterized protein</fullName>
    </submittedName>
</protein>
<accession>A0A0D6N146</accession>
<name>A0A0D6N146_9PROT</name>
<organism evidence="2 4">
    <name type="scientific">Acetobacter cibinongensis</name>
    <dbReference type="NCBI Taxonomy" id="146475"/>
    <lineage>
        <taxon>Bacteria</taxon>
        <taxon>Pseudomonadati</taxon>
        <taxon>Pseudomonadota</taxon>
        <taxon>Alphaproteobacteria</taxon>
        <taxon>Acetobacterales</taxon>
        <taxon>Acetobacteraceae</taxon>
        <taxon>Acetobacter</taxon>
    </lineage>
</organism>
<evidence type="ECO:0000313" key="3">
    <source>
        <dbReference type="EMBL" id="GEL59197.1"/>
    </source>
</evidence>
<dbReference type="EMBL" id="BJVU01000007">
    <property type="protein sequence ID" value="GEL59197.1"/>
    <property type="molecule type" value="Genomic_DNA"/>
</dbReference>
<evidence type="ECO:0000256" key="1">
    <source>
        <dbReference type="SAM" id="MobiDB-lite"/>
    </source>
</evidence>
<feature type="region of interest" description="Disordered" evidence="1">
    <location>
        <begin position="1"/>
        <end position="27"/>
    </location>
</feature>
<keyword evidence="5" id="KW-1185">Reference proteome</keyword>
<proteinExistence type="predicted"/>
<feature type="compositionally biased region" description="Basic and acidic residues" evidence="1">
    <location>
        <begin position="17"/>
        <end position="27"/>
    </location>
</feature>
<reference evidence="3 5" key="2">
    <citation type="submission" date="2019-07" db="EMBL/GenBank/DDBJ databases">
        <title>Whole genome shotgun sequence of Acetobacter cibinongensis NBRC 16605.</title>
        <authorList>
            <person name="Hosoyama A."/>
            <person name="Uohara A."/>
            <person name="Ohji S."/>
            <person name="Ichikawa N."/>
        </authorList>
    </citation>
    <scope>NUCLEOTIDE SEQUENCE [LARGE SCALE GENOMIC DNA]</scope>
    <source>
        <strain evidence="3 5">NBRC 16605</strain>
    </source>
</reference>
<evidence type="ECO:0000313" key="4">
    <source>
        <dbReference type="Proteomes" id="UP000032671"/>
    </source>
</evidence>
<evidence type="ECO:0000313" key="2">
    <source>
        <dbReference type="EMBL" id="GAN59674.1"/>
    </source>
</evidence>
<reference evidence="2 4" key="1">
    <citation type="submission" date="2012-11" db="EMBL/GenBank/DDBJ databases">
        <title>Whole genome sequence of Acetobacter cibinongensis 4H-1.</title>
        <authorList>
            <person name="Azuma Y."/>
            <person name="Higashiura N."/>
            <person name="Hirakawa H."/>
            <person name="Matsushita K."/>
        </authorList>
    </citation>
    <scope>NUCLEOTIDE SEQUENCE [LARGE SCALE GENOMIC DNA]</scope>
    <source>
        <strain evidence="2 4">4H-1</strain>
    </source>
</reference>
<dbReference type="AlphaFoldDB" id="A0A0D6N146"/>
<sequence>MTGRVSKDKVRAKRVTKPKEVAAERPARRVGTVKKVTKAAPAHEPEELDVNFTGLLDEADLFAEKAVAVSITEAEAAIAFDGLWYLSVYPDVRDAGIEPVEHFLTHGMDEGRNPNPHFDGAAYIKANPDIEAFPFGPFMHYVCFGFREKRPLR</sequence>
<gene>
    <name evidence="2" type="ORF">Abci_007_077</name>
    <name evidence="3" type="ORF">ACI01nite_17990</name>
</gene>
<evidence type="ECO:0000313" key="5">
    <source>
        <dbReference type="Proteomes" id="UP000321891"/>
    </source>
</evidence>
<accession>A0A6N3SQY5</accession>
<dbReference type="Proteomes" id="UP000032671">
    <property type="component" value="Unassembled WGS sequence"/>
</dbReference>
<dbReference type="STRING" id="1231339.Abci_007_077"/>
<comment type="caution">
    <text evidence="2">The sequence shown here is derived from an EMBL/GenBank/DDBJ whole genome shotgun (WGS) entry which is preliminary data.</text>
</comment>
<dbReference type="EMBL" id="BAMV01000007">
    <property type="protein sequence ID" value="GAN59674.1"/>
    <property type="molecule type" value="Genomic_DNA"/>
</dbReference>